<gene>
    <name evidence="1" type="ORF">CITRO92_3822</name>
</gene>
<organism evidence="1 2">
    <name type="scientific">Citrobacter amalonaticus</name>
    <dbReference type="NCBI Taxonomy" id="35703"/>
    <lineage>
        <taxon>Bacteria</taxon>
        <taxon>Pseudomonadati</taxon>
        <taxon>Pseudomonadota</taxon>
        <taxon>Gammaproteobacteria</taxon>
        <taxon>Enterobacterales</taxon>
        <taxon>Enterobacteriaceae</taxon>
        <taxon>Citrobacter</taxon>
    </lineage>
</organism>
<evidence type="ECO:0000313" key="2">
    <source>
        <dbReference type="Proteomes" id="UP000245995"/>
    </source>
</evidence>
<proteinExistence type="predicted"/>
<accession>A0AAX2BMW8</accession>
<evidence type="ECO:0000313" key="1">
    <source>
        <dbReference type="EMBL" id="SBA09329.1"/>
    </source>
</evidence>
<dbReference type="Proteomes" id="UP000245995">
    <property type="component" value="Chromosome CITRO92"/>
</dbReference>
<dbReference type="EMBL" id="LT556085">
    <property type="protein sequence ID" value="SBA09329.1"/>
    <property type="molecule type" value="Genomic_DNA"/>
</dbReference>
<sequence>MWQRSEQRTTTVSPPNNFKLAFTNAISHPVLKTTYFLSEVLRDVVHILPMRHNTKELGCGC</sequence>
<protein>
    <submittedName>
        <fullName evidence="1">Uncharacterized protein</fullName>
    </submittedName>
</protein>
<name>A0AAX2BMW8_CITAM</name>
<reference evidence="1 2" key="1">
    <citation type="submission" date="2016-04" db="EMBL/GenBank/DDBJ databases">
        <authorList>
            <person name="Regsiter A."/>
            <person name="William W."/>
        </authorList>
    </citation>
    <scope>NUCLEOTIDE SEQUENCE [LARGE SCALE GENOMIC DNA]</scope>
    <source>
        <strain evidence="1 2">92</strain>
    </source>
</reference>
<dbReference type="AlphaFoldDB" id="A0AAX2BMW8"/>